<name>A0A0N9PUP9_9VIRU</name>
<dbReference type="Gene3D" id="3.90.930.1">
    <property type="match status" value="1"/>
</dbReference>
<accession>A0A0N9PUP9</accession>
<gene>
    <name evidence="1" type="ORF">PMV_329</name>
</gene>
<evidence type="ECO:0000313" key="2">
    <source>
        <dbReference type="Proteomes" id="UP000319438"/>
    </source>
</evidence>
<proteinExistence type="predicted"/>
<dbReference type="Proteomes" id="UP000319438">
    <property type="component" value="Segment"/>
</dbReference>
<organism evidence="1 2">
    <name type="scientific">Port-miou virus</name>
    <dbReference type="NCBI Taxonomy" id="1733873"/>
    <lineage>
        <taxon>Viruses</taxon>
        <taxon>Varidnaviria</taxon>
        <taxon>Bamfordvirae</taxon>
        <taxon>Nucleocytoviricota</taxon>
        <taxon>Megaviricetes</taxon>
        <taxon>Pimascovirales</taxon>
        <taxon>Pimascovirales incertae sedis</taxon>
        <taxon>Marseilleviridae</taxon>
        <taxon>Losannavirus</taxon>
        <taxon>Losannavirus lausannense</taxon>
        <taxon>Lausannevirus</taxon>
    </lineage>
</organism>
<dbReference type="EMBL" id="KT428292">
    <property type="protein sequence ID" value="ALH07027.1"/>
    <property type="molecule type" value="Genomic_DNA"/>
</dbReference>
<protein>
    <submittedName>
        <fullName evidence="1">YwqK-like antitoxin protein</fullName>
    </submittedName>
</protein>
<sequence>MQSQKKIISDEPLCVQKVERWQEYDFSGNLRHHKRIVRYRNGKKHGNLDLFIGGKIQISTPYVEGKRHGKERTWFPNGTLASFTMYVDGKEHGVHKTFDIDGSLAWWLKYNRGEVFDGEENWGNNRENVRDNER</sequence>
<dbReference type="SUPFAM" id="SSF82185">
    <property type="entry name" value="Histone H3 K4-specific methyltransferase SET7/9 N-terminal domain"/>
    <property type="match status" value="1"/>
</dbReference>
<evidence type="ECO:0000313" key="1">
    <source>
        <dbReference type="EMBL" id="ALH07027.1"/>
    </source>
</evidence>
<reference evidence="1" key="1">
    <citation type="journal article" date="2015" name="Genome Announc.">
        <title>Complete Genome Sequence of a New Member of the Marseilleviridae Recovered from the Brackish Submarine Spring in the Cassis Port-Miou Calanque, France.</title>
        <authorList>
            <person name="Doutre G."/>
            <person name="Arfib B."/>
            <person name="Rochette P."/>
            <person name="Claverie J.M."/>
            <person name="Bonin P."/>
            <person name="Abergel C."/>
        </authorList>
    </citation>
    <scope>NUCLEOTIDE SEQUENCE [LARGE SCALE GENOMIC DNA]</scope>
    <source>
        <strain evidence="1">1</strain>
    </source>
</reference>